<reference evidence="1 2" key="1">
    <citation type="submission" date="2015-09" db="EMBL/GenBank/DDBJ databases">
        <title>Complete genome sequence of Defluviimonas alba cai42t isolated from an oilfield in Xinjiang.</title>
        <authorList>
            <person name="Geng S."/>
            <person name="Pan X."/>
            <person name="Wu X."/>
        </authorList>
    </citation>
    <scope>NUCLEOTIDE SEQUENCE [LARGE SCALE GENOMIC DNA]</scope>
    <source>
        <strain evidence="2">cai42</strain>
    </source>
</reference>
<accession>A0A161GSD3</accession>
<evidence type="ECO:0000313" key="1">
    <source>
        <dbReference type="EMBL" id="AMY70693.1"/>
    </source>
</evidence>
<sequence>MRNVGQLLTLNIDGLLRRAYDEVFSNSSPVLEFPGLMVNDSKSYFQRNYPVILNLHGVYTHRTTWVMSRQERERLFTGISKGDYRAFLRHIFETCNVVFVGVNIRDVAISPILEEINSSNLLQNHYWITSDITTENYQWCQKRGVRVITDIPQVACRLTSRSPDFARWASVFRPERCLSSRKRPKSGGSSLEPAAFWPGRAAFPRGRRTCPAAFVQLGHGSWSCA</sequence>
<dbReference type="AlphaFoldDB" id="A0A161GSD3"/>
<organism evidence="1 2">
    <name type="scientific">Frigidibacter mobilis</name>
    <dbReference type="NCBI Taxonomy" id="1335048"/>
    <lineage>
        <taxon>Bacteria</taxon>
        <taxon>Pseudomonadati</taxon>
        <taxon>Pseudomonadota</taxon>
        <taxon>Alphaproteobacteria</taxon>
        <taxon>Rhodobacterales</taxon>
        <taxon>Paracoccaceae</taxon>
        <taxon>Frigidibacter</taxon>
    </lineage>
</organism>
<dbReference type="Proteomes" id="UP000076128">
    <property type="component" value="Chromosome"/>
</dbReference>
<dbReference type="OrthoDB" id="10003017at2"/>
<proteinExistence type="predicted"/>
<dbReference type="KEGG" id="daa:AKL17_3469"/>
<evidence type="ECO:0000313" key="2">
    <source>
        <dbReference type="Proteomes" id="UP000076128"/>
    </source>
</evidence>
<keyword evidence="2" id="KW-1185">Reference proteome</keyword>
<protein>
    <submittedName>
        <fullName evidence="1">Uncharacterized protein</fullName>
    </submittedName>
</protein>
<dbReference type="RefSeq" id="WP_084739808.1">
    <property type="nucleotide sequence ID" value="NZ_CP012661.1"/>
</dbReference>
<dbReference type="Pfam" id="PF13289">
    <property type="entry name" value="SIR2_2"/>
    <property type="match status" value="1"/>
</dbReference>
<name>A0A161GSD3_9RHOB</name>
<gene>
    <name evidence="1" type="ORF">AKL17_3469</name>
</gene>
<dbReference type="STRING" id="1335048.AKL17_3469"/>
<dbReference type="EMBL" id="CP012661">
    <property type="protein sequence ID" value="AMY70693.1"/>
    <property type="molecule type" value="Genomic_DNA"/>
</dbReference>